<dbReference type="EMBL" id="JAGDYP010000003">
    <property type="protein sequence ID" value="MBO1883677.1"/>
    <property type="molecule type" value="Genomic_DNA"/>
</dbReference>
<evidence type="ECO:0008006" key="3">
    <source>
        <dbReference type="Google" id="ProtNLM"/>
    </source>
</evidence>
<dbReference type="Proteomes" id="UP000681610">
    <property type="component" value="Unassembled WGS sequence"/>
</dbReference>
<accession>A0ABS3PWS6</accession>
<comment type="caution">
    <text evidence="1">The sequence shown here is derived from an EMBL/GenBank/DDBJ whole genome shotgun (WGS) entry which is preliminary data.</text>
</comment>
<gene>
    <name evidence="1" type="ORF">J4N46_04390</name>
</gene>
<evidence type="ECO:0000313" key="1">
    <source>
        <dbReference type="EMBL" id="MBO1883677.1"/>
    </source>
</evidence>
<protein>
    <recommendedName>
        <fullName evidence="3">Roadblock/LAMTOR2 domain-containing protein</fullName>
    </recommendedName>
</protein>
<proteinExistence type="predicted"/>
<reference evidence="1 2" key="1">
    <citation type="submission" date="2021-03" db="EMBL/GenBank/DDBJ databases">
        <title>Isolation and description of Capnocytophaga bilenii sp. nov., a novel Capnocytophaga species, isolated from a gingivitis subject.</title>
        <authorList>
            <person name="Antezack A."/>
            <person name="Monnet-Corti V."/>
            <person name="La Scola B."/>
        </authorList>
    </citation>
    <scope>NUCLEOTIDE SEQUENCE [LARGE SCALE GENOMIC DNA]</scope>
    <source>
        <strain evidence="1 2">Marseille-Q4570</strain>
    </source>
</reference>
<organism evidence="1 2">
    <name type="scientific">Capnocytophaga bilenii</name>
    <dbReference type="NCBI Taxonomy" id="2819369"/>
    <lineage>
        <taxon>Bacteria</taxon>
        <taxon>Pseudomonadati</taxon>
        <taxon>Bacteroidota</taxon>
        <taxon>Flavobacteriia</taxon>
        <taxon>Flavobacteriales</taxon>
        <taxon>Flavobacteriaceae</taxon>
        <taxon>Capnocytophaga</taxon>
    </lineage>
</organism>
<name>A0ABS3PWS6_9FLAO</name>
<keyword evidence="2" id="KW-1185">Reference proteome</keyword>
<evidence type="ECO:0000313" key="2">
    <source>
        <dbReference type="Proteomes" id="UP000681610"/>
    </source>
</evidence>
<sequence length="126" mass="13642">MTNVLDKFIHDVKANVPGYIAVSVTEIRSGVSYAADSADPNFDPNLASAYNLEVIKAAQMAIQALGLGGKERIQDIVITLTDQIHAIDVAGNGSYFIYLVMDATKTNVGLARAFVSKYKRDLESVF</sequence>
<dbReference type="RefSeq" id="WP_208058307.1">
    <property type="nucleotide sequence ID" value="NZ_JAGDYP010000003.1"/>
</dbReference>